<evidence type="ECO:0000313" key="2">
    <source>
        <dbReference type="EMBL" id="CAI8609678.1"/>
    </source>
</evidence>
<protein>
    <recommendedName>
        <fullName evidence="1">F-box domain-containing protein</fullName>
    </recommendedName>
</protein>
<keyword evidence="3" id="KW-1185">Reference proteome</keyword>
<dbReference type="InterPro" id="IPR001810">
    <property type="entry name" value="F-box_dom"/>
</dbReference>
<name>A0AAV1AJS1_VICFA</name>
<evidence type="ECO:0000313" key="3">
    <source>
        <dbReference type="Proteomes" id="UP001157006"/>
    </source>
</evidence>
<feature type="domain" description="F-box" evidence="1">
    <location>
        <begin position="13"/>
        <end position="44"/>
    </location>
</feature>
<evidence type="ECO:0000259" key="1">
    <source>
        <dbReference type="Pfam" id="PF00646"/>
    </source>
</evidence>
<dbReference type="Proteomes" id="UP001157006">
    <property type="component" value="Chromosome 4"/>
</dbReference>
<reference evidence="2 3" key="1">
    <citation type="submission" date="2023-01" db="EMBL/GenBank/DDBJ databases">
        <authorList>
            <person name="Kreplak J."/>
        </authorList>
    </citation>
    <scope>NUCLEOTIDE SEQUENCE [LARGE SCALE GENOMIC DNA]</scope>
</reference>
<dbReference type="EMBL" id="OX451739">
    <property type="protein sequence ID" value="CAI8609678.1"/>
    <property type="molecule type" value="Genomic_DNA"/>
</dbReference>
<proteinExistence type="predicted"/>
<dbReference type="InterPro" id="IPR036047">
    <property type="entry name" value="F-box-like_dom_sf"/>
</dbReference>
<accession>A0AAV1AJS1</accession>
<dbReference type="Pfam" id="PF00646">
    <property type="entry name" value="F-box"/>
    <property type="match status" value="1"/>
</dbReference>
<gene>
    <name evidence="2" type="ORF">VFH_IV144960</name>
</gene>
<dbReference type="AlphaFoldDB" id="A0AAV1AJS1"/>
<sequence>MKNLVKKVKSEPSELADCIISHIFSKLSLKNLVKTSALSKQCYHEWGLRKDLNFDLHNMLDYNNPELPKTLPLFQQLQSQFATRLDNFIQKCHGDMISSILINFPLGWNNTRVIN</sequence>
<dbReference type="SUPFAM" id="SSF81383">
    <property type="entry name" value="F-box domain"/>
    <property type="match status" value="1"/>
</dbReference>
<organism evidence="2 3">
    <name type="scientific">Vicia faba</name>
    <name type="common">Broad bean</name>
    <name type="synonym">Faba vulgaris</name>
    <dbReference type="NCBI Taxonomy" id="3906"/>
    <lineage>
        <taxon>Eukaryota</taxon>
        <taxon>Viridiplantae</taxon>
        <taxon>Streptophyta</taxon>
        <taxon>Embryophyta</taxon>
        <taxon>Tracheophyta</taxon>
        <taxon>Spermatophyta</taxon>
        <taxon>Magnoliopsida</taxon>
        <taxon>eudicotyledons</taxon>
        <taxon>Gunneridae</taxon>
        <taxon>Pentapetalae</taxon>
        <taxon>rosids</taxon>
        <taxon>fabids</taxon>
        <taxon>Fabales</taxon>
        <taxon>Fabaceae</taxon>
        <taxon>Papilionoideae</taxon>
        <taxon>50 kb inversion clade</taxon>
        <taxon>NPAAA clade</taxon>
        <taxon>Hologalegina</taxon>
        <taxon>IRL clade</taxon>
        <taxon>Fabeae</taxon>
        <taxon>Vicia</taxon>
    </lineage>
</organism>